<evidence type="ECO:0000256" key="11">
    <source>
        <dbReference type="ARBA" id="ARBA00023136"/>
    </source>
</evidence>
<evidence type="ECO:0000256" key="10">
    <source>
        <dbReference type="ARBA" id="ARBA00022989"/>
    </source>
</evidence>
<dbReference type="AlphaFoldDB" id="A0A2N9H5T4"/>
<dbReference type="Pfam" id="PF00069">
    <property type="entry name" value="Pkinase"/>
    <property type="match status" value="1"/>
</dbReference>
<comment type="catalytic activity">
    <reaction evidence="12">
        <text>L-threonyl-[protein] + ATP = O-phospho-L-threonyl-[protein] + ADP + H(+)</text>
        <dbReference type="Rhea" id="RHEA:46608"/>
        <dbReference type="Rhea" id="RHEA-COMP:11060"/>
        <dbReference type="Rhea" id="RHEA-COMP:11605"/>
        <dbReference type="ChEBI" id="CHEBI:15378"/>
        <dbReference type="ChEBI" id="CHEBI:30013"/>
        <dbReference type="ChEBI" id="CHEBI:30616"/>
        <dbReference type="ChEBI" id="CHEBI:61977"/>
        <dbReference type="ChEBI" id="CHEBI:456216"/>
        <dbReference type="EC" id="2.7.11.1"/>
    </reaction>
</comment>
<evidence type="ECO:0000256" key="4">
    <source>
        <dbReference type="ARBA" id="ARBA00022553"/>
    </source>
</evidence>
<keyword evidence="4" id="KW-0597">Phosphoprotein</keyword>
<keyword evidence="3" id="KW-0723">Serine/threonine-protein kinase</keyword>
<dbReference type="PANTHER" id="PTHR47984">
    <property type="entry name" value="OS01G0323000 PROTEIN"/>
    <property type="match status" value="1"/>
</dbReference>
<dbReference type="InterPro" id="IPR017441">
    <property type="entry name" value="Protein_kinase_ATP_BS"/>
</dbReference>
<dbReference type="InterPro" id="IPR000719">
    <property type="entry name" value="Prot_kinase_dom"/>
</dbReference>
<dbReference type="EC" id="2.7.11.1" evidence="2"/>
<dbReference type="CDD" id="cd14066">
    <property type="entry name" value="STKc_IRAK"/>
    <property type="match status" value="1"/>
</dbReference>
<evidence type="ECO:0000256" key="16">
    <source>
        <dbReference type="SAM" id="Phobius"/>
    </source>
</evidence>
<feature type="region of interest" description="Disordered" evidence="15">
    <location>
        <begin position="52"/>
        <end position="76"/>
    </location>
</feature>
<evidence type="ECO:0000256" key="2">
    <source>
        <dbReference type="ARBA" id="ARBA00012513"/>
    </source>
</evidence>
<dbReference type="FunFam" id="1.10.510.10:FF:000035">
    <property type="entry name" value="Putative receptor-like serine/threonine-protein kinase"/>
    <property type="match status" value="1"/>
</dbReference>
<evidence type="ECO:0000256" key="8">
    <source>
        <dbReference type="ARBA" id="ARBA00022777"/>
    </source>
</evidence>
<evidence type="ECO:0000256" key="1">
    <source>
        <dbReference type="ARBA" id="ARBA00004167"/>
    </source>
</evidence>
<dbReference type="PANTHER" id="PTHR47984:SF10">
    <property type="entry name" value="PROTEIN KINASE SUPERFAMILY PROTEIN"/>
    <property type="match status" value="1"/>
</dbReference>
<feature type="compositionally biased region" description="Basic and acidic residues" evidence="15">
    <location>
        <begin position="475"/>
        <end position="496"/>
    </location>
</feature>
<dbReference type="InterPro" id="IPR011009">
    <property type="entry name" value="Kinase-like_dom_sf"/>
</dbReference>
<feature type="region of interest" description="Disordered" evidence="15">
    <location>
        <begin position="475"/>
        <end position="522"/>
    </location>
</feature>
<reference evidence="18" key="1">
    <citation type="submission" date="2018-02" db="EMBL/GenBank/DDBJ databases">
        <authorList>
            <person name="Cohen D.B."/>
            <person name="Kent A.D."/>
        </authorList>
    </citation>
    <scope>NUCLEOTIDE SEQUENCE</scope>
</reference>
<evidence type="ECO:0000256" key="3">
    <source>
        <dbReference type="ARBA" id="ARBA00022527"/>
    </source>
</evidence>
<dbReference type="Gene3D" id="1.10.510.10">
    <property type="entry name" value="Transferase(Phosphotransferase) domain 1"/>
    <property type="match status" value="1"/>
</dbReference>
<protein>
    <recommendedName>
        <fullName evidence="2">non-specific serine/threonine protein kinase</fullName>
        <ecNumber evidence="2">2.7.11.1</ecNumber>
    </recommendedName>
</protein>
<feature type="domain" description="Protein kinase" evidence="17">
    <location>
        <begin position="193"/>
        <end position="451"/>
    </location>
</feature>
<accession>A0A2N9H5T4</accession>
<keyword evidence="9 14" id="KW-0067">ATP-binding</keyword>
<feature type="compositionally biased region" description="Low complexity" evidence="15">
    <location>
        <begin position="52"/>
        <end position="74"/>
    </location>
</feature>
<keyword evidence="11 16" id="KW-0472">Membrane</keyword>
<dbReference type="Gene3D" id="3.30.200.20">
    <property type="entry name" value="Phosphorylase Kinase, domain 1"/>
    <property type="match status" value="1"/>
</dbReference>
<gene>
    <name evidence="18" type="ORF">FSB_LOCUS35127</name>
</gene>
<comment type="subcellular location">
    <subcellularLocation>
        <location evidence="1">Membrane</location>
        <topology evidence="1">Single-pass membrane protein</topology>
    </subcellularLocation>
</comment>
<feature type="binding site" evidence="14">
    <location>
        <position position="221"/>
    </location>
    <ligand>
        <name>ATP</name>
        <dbReference type="ChEBI" id="CHEBI:30616"/>
    </ligand>
</feature>
<evidence type="ECO:0000313" key="18">
    <source>
        <dbReference type="EMBL" id="SPD07245.1"/>
    </source>
</evidence>
<dbReference type="PROSITE" id="PS50011">
    <property type="entry name" value="PROTEIN_KINASE_DOM"/>
    <property type="match status" value="1"/>
</dbReference>
<sequence>MSDYTFLNDQLSKRTSIFGLRLWVVLGICVGAAIVLVLFLISLWFTSRRNSSAASSSSSTSKPNDNNNNKSSQSLTIIPNVSKEIQEIRIDPDPNPKLSNPDPLPESEPLPRPQQLLLLQQEEENPVSGRNRIHIEIGKDHRISYPERVTGSGHGSGETRHGEQAMIVAPEVSHLGWGHWYTLRELEVSTNGFADENVIGEGGYGIVYRGVFEDNTNVAVKNLLNNRGQAEKEFKVEVEAIGRVRHKNLVRLLGYCAEGAHRMLVYEYVDNGNLEQWLHGDVGPCSPLTWEIRMNIILGTAKGLTYLHEGLEPKVVHRDIKSSNILLDKQWNPKVSDFGLAKLLGSEKSYVTTRVMGTFGYVAPEYASTGMLNERSDVYSFGILLMEIISGRNPVDYGRPAGEVNLVEWLKTMVTNRNAEGVLDPRLPENPSSRSLKRALLVALRCVDPNAQKRPKMGHVIHMLEADEFPFRDDRRAGRLQRDGTRDRVMEKHVTESGESSGYESGAQVNRSLWRKQEPEEQ</sequence>
<evidence type="ECO:0000259" key="17">
    <source>
        <dbReference type="PROSITE" id="PS50011"/>
    </source>
</evidence>
<evidence type="ECO:0000256" key="14">
    <source>
        <dbReference type="PROSITE-ProRule" id="PRU10141"/>
    </source>
</evidence>
<keyword evidence="5" id="KW-0808">Transferase</keyword>
<dbReference type="GO" id="GO:0005524">
    <property type="term" value="F:ATP binding"/>
    <property type="evidence" value="ECO:0007669"/>
    <property type="project" value="UniProtKB-UniRule"/>
</dbReference>
<dbReference type="GO" id="GO:0016020">
    <property type="term" value="C:membrane"/>
    <property type="evidence" value="ECO:0007669"/>
    <property type="project" value="UniProtKB-SubCell"/>
</dbReference>
<feature type="compositionally biased region" description="Low complexity" evidence="15">
    <location>
        <begin position="497"/>
        <end position="506"/>
    </location>
</feature>
<proteinExistence type="predicted"/>
<dbReference type="InterPro" id="IPR052232">
    <property type="entry name" value="RLK_Ser/Thr-Kinase"/>
</dbReference>
<keyword evidence="6 16" id="KW-0812">Transmembrane</keyword>
<dbReference type="SMART" id="SM00220">
    <property type="entry name" value="S_TKc"/>
    <property type="match status" value="1"/>
</dbReference>
<keyword evidence="10 16" id="KW-1133">Transmembrane helix</keyword>
<comment type="catalytic activity">
    <reaction evidence="13">
        <text>L-seryl-[protein] + ATP = O-phospho-L-seryl-[protein] + ADP + H(+)</text>
        <dbReference type="Rhea" id="RHEA:17989"/>
        <dbReference type="Rhea" id="RHEA-COMP:9863"/>
        <dbReference type="Rhea" id="RHEA-COMP:11604"/>
        <dbReference type="ChEBI" id="CHEBI:15378"/>
        <dbReference type="ChEBI" id="CHEBI:29999"/>
        <dbReference type="ChEBI" id="CHEBI:30616"/>
        <dbReference type="ChEBI" id="CHEBI:83421"/>
        <dbReference type="ChEBI" id="CHEBI:456216"/>
        <dbReference type="EC" id="2.7.11.1"/>
    </reaction>
</comment>
<evidence type="ECO:0000256" key="6">
    <source>
        <dbReference type="ARBA" id="ARBA00022692"/>
    </source>
</evidence>
<evidence type="ECO:0000256" key="9">
    <source>
        <dbReference type="ARBA" id="ARBA00022840"/>
    </source>
</evidence>
<dbReference type="PROSITE" id="PS00107">
    <property type="entry name" value="PROTEIN_KINASE_ATP"/>
    <property type="match status" value="1"/>
</dbReference>
<feature type="region of interest" description="Disordered" evidence="15">
    <location>
        <begin position="90"/>
        <end position="110"/>
    </location>
</feature>
<feature type="transmembrane region" description="Helical" evidence="16">
    <location>
        <begin position="20"/>
        <end position="45"/>
    </location>
</feature>
<evidence type="ECO:0000256" key="5">
    <source>
        <dbReference type="ARBA" id="ARBA00022679"/>
    </source>
</evidence>
<evidence type="ECO:0000256" key="13">
    <source>
        <dbReference type="ARBA" id="ARBA00048679"/>
    </source>
</evidence>
<keyword evidence="7 14" id="KW-0547">Nucleotide-binding</keyword>
<dbReference type="InterPro" id="IPR008271">
    <property type="entry name" value="Ser/Thr_kinase_AS"/>
</dbReference>
<evidence type="ECO:0000256" key="12">
    <source>
        <dbReference type="ARBA" id="ARBA00047899"/>
    </source>
</evidence>
<evidence type="ECO:0000256" key="7">
    <source>
        <dbReference type="ARBA" id="ARBA00022741"/>
    </source>
</evidence>
<dbReference type="PROSITE" id="PS00108">
    <property type="entry name" value="PROTEIN_KINASE_ST"/>
    <property type="match status" value="1"/>
</dbReference>
<name>A0A2N9H5T4_FAGSY</name>
<evidence type="ECO:0000256" key="15">
    <source>
        <dbReference type="SAM" id="MobiDB-lite"/>
    </source>
</evidence>
<organism evidence="18">
    <name type="scientific">Fagus sylvatica</name>
    <name type="common">Beechnut</name>
    <dbReference type="NCBI Taxonomy" id="28930"/>
    <lineage>
        <taxon>Eukaryota</taxon>
        <taxon>Viridiplantae</taxon>
        <taxon>Streptophyta</taxon>
        <taxon>Embryophyta</taxon>
        <taxon>Tracheophyta</taxon>
        <taxon>Spermatophyta</taxon>
        <taxon>Magnoliopsida</taxon>
        <taxon>eudicotyledons</taxon>
        <taxon>Gunneridae</taxon>
        <taxon>Pentapetalae</taxon>
        <taxon>rosids</taxon>
        <taxon>fabids</taxon>
        <taxon>Fagales</taxon>
        <taxon>Fagaceae</taxon>
        <taxon>Fagus</taxon>
    </lineage>
</organism>
<dbReference type="FunFam" id="3.30.200.20:FF:000173">
    <property type="entry name" value="Probable serine/threonine-protein kinase At1g01540"/>
    <property type="match status" value="1"/>
</dbReference>
<dbReference type="EMBL" id="OIVN01002890">
    <property type="protein sequence ID" value="SPD07245.1"/>
    <property type="molecule type" value="Genomic_DNA"/>
</dbReference>
<dbReference type="SUPFAM" id="SSF56112">
    <property type="entry name" value="Protein kinase-like (PK-like)"/>
    <property type="match status" value="1"/>
</dbReference>
<dbReference type="GO" id="GO:0004674">
    <property type="term" value="F:protein serine/threonine kinase activity"/>
    <property type="evidence" value="ECO:0007669"/>
    <property type="project" value="UniProtKB-KW"/>
</dbReference>
<keyword evidence="8" id="KW-0418">Kinase</keyword>